<sequence length="668" mass="73806">MFKETKINALDIVELPPVAQAQVGQRYRRPLFHAAHAARWASNVYFLTRLALLLSSARQSWPMWLMLTIEWISAHGSRQTYLSAIAAGYKAQSPRARLRLEETSAENLPSVDVFIPTCGEPLDVVLDTIRAACTLDYPTSRFRVLVLDDAGSATLKKSIEELRLTSYPNLSYNSRLSSAKGRVFAKSANLNYALFTLQQDPAFQPQPEYCAILDADCIPTPDFLRATLPHLLLNPAAALVTTRQYYYNLPPGDPLAQSRIYFYACDNANLDAQNRAIDAGSGAVFRRKAILDVGGYPTFSFSEDWQLSLILRGKGHQVLQVEEPLQWGTVPGSLKGHVAQRDRWNIGHAQQIKLLLPSVRKGLRLAGKLGWDIGVDGVRIMSGLAGCFVVQWAAPVLLLAVALGQEIVPACEKDWLSQLQLILALVHIGSIWIYGWLQMASTGFRVTLFPHLENSWLAGLFRLKFVSDTALEHLYAIIKFYCVTSNPKEGSFVTGSTANSWNQTCTQNPSVNRAAVADTATATDLMRSVSTRRRPSRWEILATGAVPGTLLWLVITAGAIIFSIWRAFYTDNTNAPAKRTLTGLLYPPLLHLLYLTVKNSWGAVTCLLDPPMSPERREVMEATPSGMRFPKTEVRDEVVGRSEGSFESAMVPGIAAVIFGGILLKATL</sequence>
<dbReference type="SUPFAM" id="SSF53448">
    <property type="entry name" value="Nucleotide-diphospho-sugar transferases"/>
    <property type="match status" value="1"/>
</dbReference>
<keyword evidence="2" id="KW-0328">Glycosyltransferase</keyword>
<evidence type="ECO:0000256" key="2">
    <source>
        <dbReference type="ARBA" id="ARBA00022676"/>
    </source>
</evidence>
<accession>Q5ATD6</accession>
<dbReference type="OrthoDB" id="72851at2759"/>
<evidence type="ECO:0000256" key="3">
    <source>
        <dbReference type="ARBA" id="ARBA00022679"/>
    </source>
</evidence>
<dbReference type="GO" id="GO:0016020">
    <property type="term" value="C:membrane"/>
    <property type="evidence" value="ECO:0000318"/>
    <property type="project" value="GO_Central"/>
</dbReference>
<dbReference type="HOGENOM" id="CLU_016061_1_0_1"/>
<dbReference type="GO" id="GO:0030244">
    <property type="term" value="P:cellulose biosynthetic process"/>
    <property type="evidence" value="ECO:0000318"/>
    <property type="project" value="GO_Central"/>
</dbReference>
<dbReference type="eggNOG" id="ENOG502S2M7">
    <property type="taxonomic scope" value="Eukaryota"/>
</dbReference>
<accession>C8VEF4</accession>
<dbReference type="GeneID" id="2868667"/>
<feature type="transmembrane region" description="Helical" evidence="7">
    <location>
        <begin position="415"/>
        <end position="437"/>
    </location>
</feature>
<dbReference type="GO" id="GO:0016758">
    <property type="term" value="F:hexosyltransferase activity"/>
    <property type="evidence" value="ECO:0000318"/>
    <property type="project" value="GO_Central"/>
</dbReference>
<proteinExistence type="predicted"/>
<dbReference type="InParanoid" id="Q5ATD6"/>
<dbReference type="OMA" id="RNRWHIG"/>
<feature type="transmembrane region" description="Helical" evidence="7">
    <location>
        <begin position="383"/>
        <end position="403"/>
    </location>
</feature>
<dbReference type="InterPro" id="IPR050321">
    <property type="entry name" value="Glycosyltr_2/OpgH_subfam"/>
</dbReference>
<evidence type="ECO:0000256" key="1">
    <source>
        <dbReference type="ARBA" id="ARBA00004141"/>
    </source>
</evidence>
<dbReference type="Gene3D" id="3.90.550.10">
    <property type="entry name" value="Spore Coat Polysaccharide Biosynthesis Protein SpsA, Chain A"/>
    <property type="match status" value="1"/>
</dbReference>
<keyword evidence="5 7" id="KW-1133">Transmembrane helix</keyword>
<dbReference type="RefSeq" id="XP_681713.1">
    <property type="nucleotide sequence ID" value="XM_676621.2"/>
</dbReference>
<dbReference type="Proteomes" id="UP000000560">
    <property type="component" value="Chromosome V"/>
</dbReference>
<name>Q5ATD6_EMENI</name>
<feature type="transmembrane region" description="Helical" evidence="7">
    <location>
        <begin position="540"/>
        <end position="565"/>
    </location>
</feature>
<dbReference type="PANTHER" id="PTHR43867:SF7">
    <property type="entry name" value="CELLULOSE SYNTHASE (EUROFUNG)"/>
    <property type="match status" value="1"/>
</dbReference>
<keyword evidence="6 7" id="KW-0472">Membrane</keyword>
<keyword evidence="10" id="KW-1185">Reference proteome</keyword>
<evidence type="ECO:0000256" key="7">
    <source>
        <dbReference type="SAM" id="Phobius"/>
    </source>
</evidence>
<keyword evidence="3" id="KW-0808">Transferase</keyword>
<dbReference type="CAZy" id="GT2">
    <property type="family name" value="Glycosyltransferase Family 2"/>
</dbReference>
<dbReference type="InterPro" id="IPR029044">
    <property type="entry name" value="Nucleotide-diphossugar_trans"/>
</dbReference>
<dbReference type="KEGG" id="ani:ANIA_08444"/>
<evidence type="ECO:0000313" key="9">
    <source>
        <dbReference type="EMBL" id="CBF80565.1"/>
    </source>
</evidence>
<dbReference type="PANTHER" id="PTHR43867">
    <property type="entry name" value="CELLULOSE SYNTHASE CATALYTIC SUBUNIT A [UDP-FORMING]"/>
    <property type="match status" value="1"/>
</dbReference>
<evidence type="ECO:0000313" key="10">
    <source>
        <dbReference type="Proteomes" id="UP000000560"/>
    </source>
</evidence>
<organism evidence="9 10">
    <name type="scientific">Emericella nidulans (strain FGSC A4 / ATCC 38163 / CBS 112.46 / NRRL 194 / M139)</name>
    <name type="common">Aspergillus nidulans</name>
    <dbReference type="NCBI Taxonomy" id="227321"/>
    <lineage>
        <taxon>Eukaryota</taxon>
        <taxon>Fungi</taxon>
        <taxon>Dikarya</taxon>
        <taxon>Ascomycota</taxon>
        <taxon>Pezizomycotina</taxon>
        <taxon>Eurotiomycetes</taxon>
        <taxon>Eurotiomycetidae</taxon>
        <taxon>Eurotiales</taxon>
        <taxon>Aspergillaceae</taxon>
        <taxon>Aspergillus</taxon>
        <taxon>Aspergillus subgen. Nidulantes</taxon>
    </lineage>
</organism>
<dbReference type="Pfam" id="PF13632">
    <property type="entry name" value="Glyco_trans_2_3"/>
    <property type="match status" value="1"/>
</dbReference>
<dbReference type="AlphaFoldDB" id="Q5ATD6"/>
<gene>
    <name evidence="9" type="ORF">ANIA_08444</name>
</gene>
<evidence type="ECO:0000256" key="5">
    <source>
        <dbReference type="ARBA" id="ARBA00022989"/>
    </source>
</evidence>
<evidence type="ECO:0000259" key="8">
    <source>
        <dbReference type="Pfam" id="PF13632"/>
    </source>
</evidence>
<dbReference type="EMBL" id="BN001305">
    <property type="protein sequence ID" value="CBF80565.1"/>
    <property type="molecule type" value="Genomic_DNA"/>
</dbReference>
<comment type="subcellular location">
    <subcellularLocation>
        <location evidence="1">Membrane</location>
        <topology evidence="1">Multi-pass membrane protein</topology>
    </subcellularLocation>
</comment>
<dbReference type="InterPro" id="IPR001173">
    <property type="entry name" value="Glyco_trans_2-like"/>
</dbReference>
<reference evidence="10" key="2">
    <citation type="journal article" date="2009" name="Fungal Genet. Biol.">
        <title>The 2008 update of the Aspergillus nidulans genome annotation: a community effort.</title>
        <authorList>
            <person name="Wortman J.R."/>
            <person name="Gilsenan J.M."/>
            <person name="Joardar V."/>
            <person name="Deegan J."/>
            <person name="Clutterbuck J."/>
            <person name="Andersen M.R."/>
            <person name="Archer D."/>
            <person name="Bencina M."/>
            <person name="Braus G."/>
            <person name="Coutinho P."/>
            <person name="von Dohren H."/>
            <person name="Doonan J."/>
            <person name="Driessen A.J."/>
            <person name="Durek P."/>
            <person name="Espeso E."/>
            <person name="Fekete E."/>
            <person name="Flipphi M."/>
            <person name="Estrada C.G."/>
            <person name="Geysens S."/>
            <person name="Goldman G."/>
            <person name="de Groot P.W."/>
            <person name="Hansen K."/>
            <person name="Harris S.D."/>
            <person name="Heinekamp T."/>
            <person name="Helmstaedt K."/>
            <person name="Henrissat B."/>
            <person name="Hofmann G."/>
            <person name="Homan T."/>
            <person name="Horio T."/>
            <person name="Horiuchi H."/>
            <person name="James S."/>
            <person name="Jones M."/>
            <person name="Karaffa L."/>
            <person name="Karanyi Z."/>
            <person name="Kato M."/>
            <person name="Keller N."/>
            <person name="Kelly D.E."/>
            <person name="Kiel J.A."/>
            <person name="Kim J.M."/>
            <person name="van der Klei I.J."/>
            <person name="Klis F.M."/>
            <person name="Kovalchuk A."/>
            <person name="Krasevec N."/>
            <person name="Kubicek C.P."/>
            <person name="Liu B."/>
            <person name="Maccabe A."/>
            <person name="Meyer V."/>
            <person name="Mirabito P."/>
            <person name="Miskei M."/>
            <person name="Mos M."/>
            <person name="Mullins J."/>
            <person name="Nelson D.R."/>
            <person name="Nielsen J."/>
            <person name="Oakley B.R."/>
            <person name="Osmani S.A."/>
            <person name="Pakula T."/>
            <person name="Paszewski A."/>
            <person name="Paulsen I."/>
            <person name="Pilsyk S."/>
            <person name="Pocsi I."/>
            <person name="Punt P.J."/>
            <person name="Ram A.F."/>
            <person name="Ren Q."/>
            <person name="Robellet X."/>
            <person name="Robson G."/>
            <person name="Seiboth B."/>
            <person name="van Solingen P."/>
            <person name="Specht T."/>
            <person name="Sun J."/>
            <person name="Taheri-Talesh N."/>
            <person name="Takeshita N."/>
            <person name="Ussery D."/>
            <person name="vanKuyk P.A."/>
            <person name="Visser H."/>
            <person name="van de Vondervoort P.J."/>
            <person name="de Vries R.P."/>
            <person name="Walton J."/>
            <person name="Xiang X."/>
            <person name="Xiong Y."/>
            <person name="Zeng A.P."/>
            <person name="Brandt B.W."/>
            <person name="Cornell M.J."/>
            <person name="van den Hondel C.A."/>
            <person name="Visser J."/>
            <person name="Oliver S.G."/>
            <person name="Turner G."/>
        </authorList>
    </citation>
    <scope>GENOME REANNOTATION</scope>
    <source>
        <strain evidence="10">FGSC A4 / ATCC 38163 / CBS 112.46 / NRRL 194 / M139</strain>
    </source>
</reference>
<evidence type="ECO:0000256" key="6">
    <source>
        <dbReference type="ARBA" id="ARBA00023136"/>
    </source>
</evidence>
<protein>
    <submittedName>
        <fullName evidence="9">Cellulose synthase (Eurofung)</fullName>
    </submittedName>
</protein>
<reference evidence="10" key="1">
    <citation type="journal article" date="2005" name="Nature">
        <title>Sequencing of Aspergillus nidulans and comparative analysis with A. fumigatus and A. oryzae.</title>
        <authorList>
            <person name="Galagan J.E."/>
            <person name="Calvo S.E."/>
            <person name="Cuomo C."/>
            <person name="Ma L.J."/>
            <person name="Wortman J.R."/>
            <person name="Batzoglou S."/>
            <person name="Lee S.I."/>
            <person name="Basturkmen M."/>
            <person name="Spevak C.C."/>
            <person name="Clutterbuck J."/>
            <person name="Kapitonov V."/>
            <person name="Jurka J."/>
            <person name="Scazzocchio C."/>
            <person name="Farman M."/>
            <person name="Butler J."/>
            <person name="Purcell S."/>
            <person name="Harris S."/>
            <person name="Braus G.H."/>
            <person name="Draht O."/>
            <person name="Busch S."/>
            <person name="D'Enfert C."/>
            <person name="Bouchier C."/>
            <person name="Goldman G.H."/>
            <person name="Bell-Pedersen D."/>
            <person name="Griffiths-Jones S."/>
            <person name="Doonan J.H."/>
            <person name="Yu J."/>
            <person name="Vienken K."/>
            <person name="Pain A."/>
            <person name="Freitag M."/>
            <person name="Selker E.U."/>
            <person name="Archer D.B."/>
            <person name="Penalva M.A."/>
            <person name="Oakley B.R."/>
            <person name="Momany M."/>
            <person name="Tanaka T."/>
            <person name="Kumagai T."/>
            <person name="Asai K."/>
            <person name="Machida M."/>
            <person name="Nierman W.C."/>
            <person name="Denning D.W."/>
            <person name="Caddick M."/>
            <person name="Hynes M."/>
            <person name="Paoletti M."/>
            <person name="Fischer R."/>
            <person name="Miller B."/>
            <person name="Dyer P."/>
            <person name="Sachs M.S."/>
            <person name="Osmani S.A."/>
            <person name="Birren B.W."/>
        </authorList>
    </citation>
    <scope>NUCLEOTIDE SEQUENCE [LARGE SCALE GENOMIC DNA]</scope>
    <source>
        <strain evidence="10">FGSC A4 / ATCC 38163 / CBS 112.46 / NRRL 194 / M139</strain>
    </source>
</reference>
<feature type="domain" description="Glycosyltransferase 2-like" evidence="8">
    <location>
        <begin position="211"/>
        <end position="399"/>
    </location>
</feature>
<keyword evidence="4 7" id="KW-0812">Transmembrane</keyword>
<dbReference type="CDD" id="cd06421">
    <property type="entry name" value="CESA_CelA_like"/>
    <property type="match status" value="1"/>
</dbReference>
<evidence type="ECO:0000256" key="4">
    <source>
        <dbReference type="ARBA" id="ARBA00022692"/>
    </source>
</evidence>